<dbReference type="InterPro" id="IPR050289">
    <property type="entry name" value="TorD/DmsD_chaperones"/>
</dbReference>
<dbReference type="Gene3D" id="1.10.3480.10">
    <property type="entry name" value="TorD-like"/>
    <property type="match status" value="1"/>
</dbReference>
<protein>
    <submittedName>
        <fullName evidence="2">Molecular chaperone</fullName>
    </submittedName>
</protein>
<evidence type="ECO:0000313" key="3">
    <source>
        <dbReference type="Proteomes" id="UP000224974"/>
    </source>
</evidence>
<keyword evidence="1" id="KW-0143">Chaperone</keyword>
<dbReference type="OrthoDB" id="3174863at2"/>
<dbReference type="InterPro" id="IPR036411">
    <property type="entry name" value="TorD-like_sf"/>
</dbReference>
<keyword evidence="3" id="KW-1185">Reference proteome</keyword>
<dbReference type="AlphaFoldDB" id="A0A2C6DUV6"/>
<dbReference type="RefSeq" id="WP_029094691.1">
    <property type="nucleotide sequence ID" value="NZ_PDDX01000001.1"/>
</dbReference>
<dbReference type="PANTHER" id="PTHR34227">
    <property type="entry name" value="CHAPERONE PROTEIN YCDY"/>
    <property type="match status" value="1"/>
</dbReference>
<accession>A0A2C6DUV6</accession>
<dbReference type="Pfam" id="PF02613">
    <property type="entry name" value="Nitrate_red_del"/>
    <property type="match status" value="1"/>
</dbReference>
<name>A0A2C6DUV6_9GAMM</name>
<evidence type="ECO:0000256" key="1">
    <source>
        <dbReference type="ARBA" id="ARBA00023186"/>
    </source>
</evidence>
<comment type="caution">
    <text evidence="2">The sequence shown here is derived from an EMBL/GenBank/DDBJ whole genome shotgun (WGS) entry which is preliminary data.</text>
</comment>
<dbReference type="Proteomes" id="UP000224974">
    <property type="component" value="Unassembled WGS sequence"/>
</dbReference>
<dbReference type="InterPro" id="IPR026269">
    <property type="entry name" value="DmsD-type"/>
</dbReference>
<dbReference type="STRING" id="1111728.GCA_000427805_01953"/>
<proteinExistence type="predicted"/>
<dbReference type="PANTHER" id="PTHR34227:SF13">
    <property type="entry name" value="TAT PROOFREADING CHAPERONE DMSD-RELATED"/>
    <property type="match status" value="1"/>
</dbReference>
<dbReference type="SUPFAM" id="SSF89155">
    <property type="entry name" value="TorD-like"/>
    <property type="match status" value="1"/>
</dbReference>
<organism evidence="2 3">
    <name type="scientific">Budvicia aquatica</name>
    <dbReference type="NCBI Taxonomy" id="82979"/>
    <lineage>
        <taxon>Bacteria</taxon>
        <taxon>Pseudomonadati</taxon>
        <taxon>Pseudomonadota</taxon>
        <taxon>Gammaproteobacteria</taxon>
        <taxon>Enterobacterales</taxon>
        <taxon>Budviciaceae</taxon>
        <taxon>Budvicia</taxon>
    </lineage>
</organism>
<dbReference type="PIRSF" id="PIRSF004690">
    <property type="entry name" value="DmsD"/>
    <property type="match status" value="1"/>
</dbReference>
<dbReference type="InterPro" id="IPR020945">
    <property type="entry name" value="DMSO/NO3_reduct_chaperone"/>
</dbReference>
<evidence type="ECO:0000313" key="2">
    <source>
        <dbReference type="EMBL" id="PHI32624.1"/>
    </source>
</evidence>
<dbReference type="EMBL" id="PDDX01000001">
    <property type="protein sequence ID" value="PHI32624.1"/>
    <property type="molecule type" value="Genomic_DNA"/>
</dbReference>
<sequence length="199" mass="22529">MTLLNTTVPRILGACFYYPPHSDGVQRLILTLPELADLFPWPDADAVRKACSSIHQIDPESLVYDYSILFEGQGVMPAPPWSSVYLERENLLMGESTLAYRDFLASQGMVTDTQNPEPDDHFGLMLMAFAYLIEADKPESAARLISEYLLPWAERYLELVKQTETEQPFYPVLADVATVYLSRLKEQMNLQVSPAVLHL</sequence>
<reference evidence="3" key="1">
    <citation type="submission" date="2017-09" db="EMBL/GenBank/DDBJ databases">
        <title>FDA dAtabase for Regulatory Grade micrObial Sequences (FDA-ARGOS): Supporting development and validation of Infectious Disease Dx tests.</title>
        <authorList>
            <person name="Minogue T."/>
            <person name="Wolcott M."/>
            <person name="Wasieloski L."/>
            <person name="Aguilar W."/>
            <person name="Moore D."/>
            <person name="Tallon L."/>
            <person name="Sadzewicz L."/>
            <person name="Ott S."/>
            <person name="Zhao X."/>
            <person name="Nagaraj S."/>
            <person name="Vavikolanu K."/>
            <person name="Aluvathingal J."/>
            <person name="Nadendla S."/>
            <person name="Sichtig H."/>
        </authorList>
    </citation>
    <scope>NUCLEOTIDE SEQUENCE [LARGE SCALE GENOMIC DNA]</scope>
    <source>
        <strain evidence="3">FDAARGOS_387</strain>
    </source>
</reference>
<gene>
    <name evidence="2" type="ORF">CRN84_07720</name>
</gene>